<reference evidence="2" key="1">
    <citation type="submission" date="2017-07" db="EMBL/GenBank/DDBJ databases">
        <title>Taro Niue Genome Assembly and Annotation.</title>
        <authorList>
            <person name="Atibalentja N."/>
            <person name="Keating K."/>
            <person name="Fields C.J."/>
        </authorList>
    </citation>
    <scope>NUCLEOTIDE SEQUENCE</scope>
    <source>
        <strain evidence="2">Niue_2</strain>
        <tissue evidence="2">Leaf</tissue>
    </source>
</reference>
<feature type="non-terminal residue" evidence="2">
    <location>
        <position position="139"/>
    </location>
</feature>
<evidence type="ECO:0000256" key="1">
    <source>
        <dbReference type="SAM" id="SignalP"/>
    </source>
</evidence>
<keyword evidence="1" id="KW-0732">Signal</keyword>
<dbReference type="Proteomes" id="UP000652761">
    <property type="component" value="Unassembled WGS sequence"/>
</dbReference>
<evidence type="ECO:0000313" key="2">
    <source>
        <dbReference type="EMBL" id="MQL78582.1"/>
    </source>
</evidence>
<organism evidence="2 3">
    <name type="scientific">Colocasia esculenta</name>
    <name type="common">Wild taro</name>
    <name type="synonym">Arum esculentum</name>
    <dbReference type="NCBI Taxonomy" id="4460"/>
    <lineage>
        <taxon>Eukaryota</taxon>
        <taxon>Viridiplantae</taxon>
        <taxon>Streptophyta</taxon>
        <taxon>Embryophyta</taxon>
        <taxon>Tracheophyta</taxon>
        <taxon>Spermatophyta</taxon>
        <taxon>Magnoliopsida</taxon>
        <taxon>Liliopsida</taxon>
        <taxon>Araceae</taxon>
        <taxon>Aroideae</taxon>
        <taxon>Colocasieae</taxon>
        <taxon>Colocasia</taxon>
    </lineage>
</organism>
<name>A0A843U0G7_COLES</name>
<feature type="chain" id="PRO_5032904404" evidence="1">
    <location>
        <begin position="31"/>
        <end position="139"/>
    </location>
</feature>
<evidence type="ECO:0000313" key="3">
    <source>
        <dbReference type="Proteomes" id="UP000652761"/>
    </source>
</evidence>
<accession>A0A843U0G7</accession>
<feature type="signal peptide" evidence="1">
    <location>
        <begin position="1"/>
        <end position="30"/>
    </location>
</feature>
<protein>
    <submittedName>
        <fullName evidence="2">Uncharacterized protein</fullName>
    </submittedName>
</protein>
<comment type="caution">
    <text evidence="2">The sequence shown here is derived from an EMBL/GenBank/DDBJ whole genome shotgun (WGS) entry which is preliminary data.</text>
</comment>
<gene>
    <name evidence="2" type="ORF">Taro_011030</name>
</gene>
<proteinExistence type="predicted"/>
<dbReference type="EMBL" id="NMUH01000408">
    <property type="protein sequence ID" value="MQL78582.1"/>
    <property type="molecule type" value="Genomic_DNA"/>
</dbReference>
<dbReference type="AlphaFoldDB" id="A0A843U0G7"/>
<sequence length="139" mass="16062">TCPYFGRSVWVHALNLVLPLHLFLSQRSLGLRQSAMEFPVRDRFCRPGRSFRGLHDTTDWHERAKEQINNWEHREKAVRSDATTDDAYLQAYALRYGGKVDVAGEVALLRALLYSEMQDWEAAQRQTAELVSAYSNFNT</sequence>
<keyword evidence="3" id="KW-1185">Reference proteome</keyword>